<proteinExistence type="predicted"/>
<dbReference type="VEuPathDB" id="FungiDB:RhiirA1_476477"/>
<protein>
    <submittedName>
        <fullName evidence="1">Uncharacterized protein</fullName>
    </submittedName>
</protein>
<dbReference type="AlphaFoldDB" id="A0A2N0QV14"/>
<evidence type="ECO:0000313" key="2">
    <source>
        <dbReference type="Proteomes" id="UP000232688"/>
    </source>
</evidence>
<evidence type="ECO:0000313" key="1">
    <source>
        <dbReference type="EMBL" id="PKC54902.1"/>
    </source>
</evidence>
<reference evidence="1 2" key="2">
    <citation type="submission" date="2017-10" db="EMBL/GenBank/DDBJ databases">
        <title>Genome analyses suggest a sexual origin of heterokaryosis in a supposedly ancient asexual fungus.</title>
        <authorList>
            <person name="Corradi N."/>
            <person name="Sedzielewska K."/>
            <person name="Noel J."/>
            <person name="Charron P."/>
            <person name="Farinelli L."/>
            <person name="Marton T."/>
            <person name="Kruger M."/>
            <person name="Pelin A."/>
            <person name="Brachmann A."/>
            <person name="Corradi N."/>
        </authorList>
    </citation>
    <scope>NUCLEOTIDE SEQUENCE [LARGE SCALE GENOMIC DNA]</scope>
    <source>
        <strain evidence="1 2">A1</strain>
    </source>
</reference>
<dbReference type="VEuPathDB" id="FungiDB:FUN_001970"/>
<dbReference type="EMBL" id="LLXH01002908">
    <property type="protein sequence ID" value="PKC54902.1"/>
    <property type="molecule type" value="Genomic_DNA"/>
</dbReference>
<sequence>MSTLNNTLCNTLKCKMCRQIYKRHSSLAKHEKSIKDANTIKLTIYDLPERAIEEILKQHSRHAGNVHIMVNCTKSVDTYSTLSLILRDDNWDAKYFSQHQKTFVLLY</sequence>
<accession>A0A2N0QV14</accession>
<gene>
    <name evidence="1" type="ORF">RhiirA1_476477</name>
</gene>
<comment type="caution">
    <text evidence="1">The sequence shown here is derived from an EMBL/GenBank/DDBJ whole genome shotgun (WGS) entry which is preliminary data.</text>
</comment>
<dbReference type="Proteomes" id="UP000232688">
    <property type="component" value="Unassembled WGS sequence"/>
</dbReference>
<organism evidence="1 2">
    <name type="scientific">Rhizophagus irregularis</name>
    <dbReference type="NCBI Taxonomy" id="588596"/>
    <lineage>
        <taxon>Eukaryota</taxon>
        <taxon>Fungi</taxon>
        <taxon>Fungi incertae sedis</taxon>
        <taxon>Mucoromycota</taxon>
        <taxon>Glomeromycotina</taxon>
        <taxon>Glomeromycetes</taxon>
        <taxon>Glomerales</taxon>
        <taxon>Glomeraceae</taxon>
        <taxon>Rhizophagus</taxon>
    </lineage>
</organism>
<name>A0A2N0QV14_9GLOM</name>
<reference evidence="1 2" key="1">
    <citation type="submission" date="2017-10" db="EMBL/GenBank/DDBJ databases">
        <title>Extensive intraspecific genome diversity in a model arbuscular mycorrhizal fungus.</title>
        <authorList>
            <person name="Chen E.C.H."/>
            <person name="Morin E."/>
            <person name="Baudet D."/>
            <person name="Noel J."/>
            <person name="Ndikumana S."/>
            <person name="Charron P."/>
            <person name="St-Onge C."/>
            <person name="Giorgi J."/>
            <person name="Grigoriev I.V."/>
            <person name="Roux C."/>
            <person name="Martin F.M."/>
            <person name="Corradi N."/>
        </authorList>
    </citation>
    <scope>NUCLEOTIDE SEQUENCE [LARGE SCALE GENOMIC DNA]</scope>
    <source>
        <strain evidence="1 2">A1</strain>
    </source>
</reference>